<dbReference type="SUPFAM" id="SSF49785">
    <property type="entry name" value="Galactose-binding domain-like"/>
    <property type="match status" value="1"/>
</dbReference>
<keyword evidence="3" id="KW-1185">Reference proteome</keyword>
<dbReference type="EMBL" id="JAIKTS010000001">
    <property type="protein sequence ID" value="MCL7714081.1"/>
    <property type="molecule type" value="Genomic_DNA"/>
</dbReference>
<name>A0ABT0SG42_9GAMM</name>
<dbReference type="Gene3D" id="2.60.120.430">
    <property type="entry name" value="Galactose-binding lectin"/>
    <property type="match status" value="1"/>
</dbReference>
<accession>A0ABT0SG42</accession>
<sequence length="552" mass="58741">MLVTDGRIAAIAAAGERLDAPAGARVVQARGQALLPGLFDLHTHWTPNARPAELPQIANLYMAAGVTTVSDFHEPPEAYAPRRAWLAEIAAPDVKFAARMSTPLGHGADWGDENTTRWVNSPEAARAGVRAVAAYKPDFIKGFTDGWRYSNAADNSSMDEETLTALVDEAHAHGLKVFTHTVMVKRGKTAARAGVDVIAHSVQDVPADAELVQLMREHGTAYAPSLAVYLPERVDGSGVAGTRPEVLAQRRRNFATALHNVKLLHDAGIPVVVGTDAGMTGTPHGASTLRELELLVDAGLTPAEALLAGTANSAAALGVADRGTIEVGKRADLLLVKGRPWDRIADIRNTQRVYVAGRQVHGKGTRLPAGNRALSLPARPVPARVDDFERDDGRTALDTLRIDEADGGNDRTVQVSTVVARDDGGNALSVQAKLSTKPNAYAAAILPLTRGSVAPADLRGYRGIRFDVRGGAGTLRLEARALGDRRFLAPIEAGRAWRTVEIPFTALQGQPPYRAQGPVAEWKGDDVQQLVFSGGGEAGGTIWFEIDNVGFY</sequence>
<dbReference type="SUPFAM" id="SSF51556">
    <property type="entry name" value="Metallo-dependent hydrolases"/>
    <property type="match status" value="1"/>
</dbReference>
<dbReference type="SUPFAM" id="SSF51338">
    <property type="entry name" value="Composite domain of metallo-dependent hydrolases"/>
    <property type="match status" value="1"/>
</dbReference>
<gene>
    <name evidence="2" type="ORF">K5L01_05345</name>
</gene>
<reference evidence="2 3" key="1">
    <citation type="submission" date="2021-08" db="EMBL/GenBank/DDBJ databases">
        <title>Novel members of of the genus Stenotrophomonas from differernt environment.</title>
        <authorList>
            <person name="Deng Y."/>
        </authorList>
    </citation>
    <scope>NUCLEOTIDE SEQUENCE [LARGE SCALE GENOMIC DNA]</scope>
    <source>
        <strain evidence="2 3">CPCC 101365</strain>
    </source>
</reference>
<feature type="domain" description="Amidohydrolase-related" evidence="1">
    <location>
        <begin position="34"/>
        <end position="360"/>
    </location>
</feature>
<dbReference type="Gene3D" id="1.20.58.520">
    <property type="entry name" value="Amidohydrolase"/>
    <property type="match status" value="1"/>
</dbReference>
<evidence type="ECO:0000313" key="3">
    <source>
        <dbReference type="Proteomes" id="UP001431235"/>
    </source>
</evidence>
<dbReference type="InterPro" id="IPR008979">
    <property type="entry name" value="Galactose-bd-like_sf"/>
</dbReference>
<dbReference type="Gene3D" id="3.30.110.90">
    <property type="entry name" value="Amidohydrolase"/>
    <property type="match status" value="1"/>
</dbReference>
<dbReference type="Proteomes" id="UP001431235">
    <property type="component" value="Unassembled WGS sequence"/>
</dbReference>
<dbReference type="InterPro" id="IPR051781">
    <property type="entry name" value="Metallo-dep_Hydrolase"/>
</dbReference>
<dbReference type="InterPro" id="IPR006680">
    <property type="entry name" value="Amidohydro-rel"/>
</dbReference>
<dbReference type="PANTHER" id="PTHR43135">
    <property type="entry name" value="ALPHA-D-RIBOSE 1-METHYLPHOSPHONATE 5-TRIPHOSPHATE DIPHOSPHATASE"/>
    <property type="match status" value="1"/>
</dbReference>
<organism evidence="2 3">
    <name type="scientific">Stenotrophomonas mori</name>
    <dbReference type="NCBI Taxonomy" id="2871096"/>
    <lineage>
        <taxon>Bacteria</taxon>
        <taxon>Pseudomonadati</taxon>
        <taxon>Pseudomonadota</taxon>
        <taxon>Gammaproteobacteria</taxon>
        <taxon>Lysobacterales</taxon>
        <taxon>Lysobacteraceae</taxon>
        <taxon>Stenotrophomonas</taxon>
    </lineage>
</organism>
<protein>
    <submittedName>
        <fullName evidence="2">Amidohydrolase family protein</fullName>
    </submittedName>
</protein>
<evidence type="ECO:0000259" key="1">
    <source>
        <dbReference type="Pfam" id="PF01979"/>
    </source>
</evidence>
<dbReference type="Gene3D" id="2.30.40.10">
    <property type="entry name" value="Urease, subunit C, domain 1"/>
    <property type="match status" value="1"/>
</dbReference>
<dbReference type="Gene3D" id="3.40.50.10910">
    <property type="entry name" value="Amidohydrolase"/>
    <property type="match status" value="1"/>
</dbReference>
<dbReference type="InterPro" id="IPR011059">
    <property type="entry name" value="Metal-dep_hydrolase_composite"/>
</dbReference>
<dbReference type="InterPro" id="IPR032466">
    <property type="entry name" value="Metal_Hydrolase"/>
</dbReference>
<dbReference type="PANTHER" id="PTHR43135:SF3">
    <property type="entry name" value="ALPHA-D-RIBOSE 1-METHYLPHOSPHONATE 5-TRIPHOSPHATE DIPHOSPHATASE"/>
    <property type="match status" value="1"/>
</dbReference>
<proteinExistence type="predicted"/>
<comment type="caution">
    <text evidence="2">The sequence shown here is derived from an EMBL/GenBank/DDBJ whole genome shotgun (WGS) entry which is preliminary data.</text>
</comment>
<evidence type="ECO:0000313" key="2">
    <source>
        <dbReference type="EMBL" id="MCL7714081.1"/>
    </source>
</evidence>
<dbReference type="Pfam" id="PF01979">
    <property type="entry name" value="Amidohydro_1"/>
    <property type="match status" value="1"/>
</dbReference>